<proteinExistence type="inferred from homology"/>
<dbReference type="InterPro" id="IPR025158">
    <property type="entry name" value="Mg_chelat-rel_C"/>
</dbReference>
<dbReference type="InterPro" id="IPR020568">
    <property type="entry name" value="Ribosomal_Su5_D2-typ_SF"/>
</dbReference>
<dbReference type="OrthoDB" id="9813147at2"/>
<dbReference type="SUPFAM" id="SSF52540">
    <property type="entry name" value="P-loop containing nucleoside triphosphate hydrolases"/>
    <property type="match status" value="1"/>
</dbReference>
<sequence>MGLALLNSRAQLGVDAPRVTIEVFLSGGLPTFAIVGMPETAVRESKDRVRGAILSSGYHFPQERIIVSLGPADMCKTGGRFDLAIALGILAASNQINDELMTSHEFFGELSLNGELRRVPGVLPAALRAAEAGQRIVVPGGNAVEAAFASSEVLGAGSLLEVTAHLSGSRPLTPEPRRSLQAQEPETLDLKDVRGQVQAKRALEIAAAGGHNLLFIGPPGTGKSMLAKRLPGLLPPMSDAQALATAAVASVLGVATDVQHWCRRPFRAPHHTASAAALVGGGGDPRPGEVSRAHNGVLFLDELPEFHRNVLEVLREPLESGYITISRAGTQADFPANFQLVAAMNPCPCGYLGDPRGNCNCSADRVQNYRARISGPLLDRIDIQMKVQRPPASCMRADSPAGESTAEVAARVLAARERQLQRAGLCNADLDGARLAAACNLTDDASALLERAMDQYGLSPRGHQRMQRVALTITDLAGNDGVGVNAIAEALSLRGLEARAVPV</sequence>
<dbReference type="NCBIfam" id="TIGR00368">
    <property type="entry name" value="YifB family Mg chelatase-like AAA ATPase"/>
    <property type="match status" value="1"/>
</dbReference>
<dbReference type="InterPro" id="IPR027417">
    <property type="entry name" value="P-loop_NTPase"/>
</dbReference>
<dbReference type="Pfam" id="PF13335">
    <property type="entry name" value="Mg_chelatase_C"/>
    <property type="match status" value="1"/>
</dbReference>
<dbReference type="InterPro" id="IPR003593">
    <property type="entry name" value="AAA+_ATPase"/>
</dbReference>
<dbReference type="Proteomes" id="UP000092695">
    <property type="component" value="Chromosome"/>
</dbReference>
<dbReference type="SUPFAM" id="SSF54211">
    <property type="entry name" value="Ribosomal protein S5 domain 2-like"/>
    <property type="match status" value="1"/>
</dbReference>
<dbReference type="GO" id="GO:0008233">
    <property type="term" value="F:peptidase activity"/>
    <property type="evidence" value="ECO:0007669"/>
    <property type="project" value="UniProtKB-KW"/>
</dbReference>
<dbReference type="Pfam" id="PF01078">
    <property type="entry name" value="Mg_chelatase"/>
    <property type="match status" value="1"/>
</dbReference>
<gene>
    <name evidence="5" type="ORF">BA177_00910</name>
</gene>
<organism evidence="5 6">
    <name type="scientific">Woeseia oceani</name>
    <dbReference type="NCBI Taxonomy" id="1548547"/>
    <lineage>
        <taxon>Bacteria</taxon>
        <taxon>Pseudomonadati</taxon>
        <taxon>Pseudomonadota</taxon>
        <taxon>Gammaproteobacteria</taxon>
        <taxon>Woeseiales</taxon>
        <taxon>Woeseiaceae</taxon>
        <taxon>Woeseia</taxon>
    </lineage>
</organism>
<dbReference type="PANTHER" id="PTHR32039:SF7">
    <property type="entry name" value="COMPETENCE PROTEIN COMM"/>
    <property type="match status" value="1"/>
</dbReference>
<keyword evidence="5" id="KW-0645">Protease</keyword>
<accession>A0A193LBR4</accession>
<dbReference type="RefSeq" id="WP_068611914.1">
    <property type="nucleotide sequence ID" value="NZ_CP016268.1"/>
</dbReference>
<evidence type="ECO:0000313" key="5">
    <source>
        <dbReference type="EMBL" id="ANO49970.1"/>
    </source>
</evidence>
<dbReference type="KEGG" id="woc:BA177_00910"/>
<dbReference type="Gene3D" id="3.40.50.300">
    <property type="entry name" value="P-loop containing nucleotide triphosphate hydrolases"/>
    <property type="match status" value="1"/>
</dbReference>
<evidence type="ECO:0000256" key="2">
    <source>
        <dbReference type="ARBA" id="ARBA00022741"/>
    </source>
</evidence>
<evidence type="ECO:0000256" key="3">
    <source>
        <dbReference type="ARBA" id="ARBA00022840"/>
    </source>
</evidence>
<keyword evidence="5" id="KW-0378">Hydrolase</keyword>
<dbReference type="InterPro" id="IPR001208">
    <property type="entry name" value="MCM_dom"/>
</dbReference>
<dbReference type="InterPro" id="IPR014721">
    <property type="entry name" value="Ribsml_uS5_D2-typ_fold_subgr"/>
</dbReference>
<dbReference type="GO" id="GO:0006508">
    <property type="term" value="P:proteolysis"/>
    <property type="evidence" value="ECO:0007669"/>
    <property type="project" value="UniProtKB-KW"/>
</dbReference>
<dbReference type="InterPro" id="IPR004482">
    <property type="entry name" value="Mg_chelat-rel"/>
</dbReference>
<keyword evidence="6" id="KW-1185">Reference proteome</keyword>
<reference evidence="5 6" key="1">
    <citation type="submission" date="2016-06" db="EMBL/GenBank/DDBJ databases">
        <title>Complete genome sequence of a deep-branching marine Gamma Proteobacterium Woeseia oceani type strain XK5.</title>
        <authorList>
            <person name="Mu D."/>
            <person name="Du Z."/>
        </authorList>
    </citation>
    <scope>NUCLEOTIDE SEQUENCE [LARGE SCALE GENOMIC DNA]</scope>
    <source>
        <strain evidence="5 6">XK5</strain>
    </source>
</reference>
<evidence type="ECO:0000313" key="6">
    <source>
        <dbReference type="Proteomes" id="UP000092695"/>
    </source>
</evidence>
<evidence type="ECO:0000256" key="1">
    <source>
        <dbReference type="ARBA" id="ARBA00006354"/>
    </source>
</evidence>
<dbReference type="InterPro" id="IPR000523">
    <property type="entry name" value="Mg_chelatse_chII-like_cat_dom"/>
</dbReference>
<name>A0A193LBR4_9GAMM</name>
<evidence type="ECO:0000259" key="4">
    <source>
        <dbReference type="SMART" id="SM00382"/>
    </source>
</evidence>
<dbReference type="AlphaFoldDB" id="A0A193LBR4"/>
<dbReference type="GO" id="GO:0005524">
    <property type="term" value="F:ATP binding"/>
    <property type="evidence" value="ECO:0007669"/>
    <property type="project" value="UniProtKB-KW"/>
</dbReference>
<dbReference type="SMART" id="SM00382">
    <property type="entry name" value="AAA"/>
    <property type="match status" value="1"/>
</dbReference>
<dbReference type="InterPro" id="IPR045006">
    <property type="entry name" value="CHLI-like"/>
</dbReference>
<protein>
    <submittedName>
        <fullName evidence="5">ATP-dependent protease</fullName>
    </submittedName>
</protein>
<dbReference type="STRING" id="1548547.BA177_00910"/>
<dbReference type="PANTHER" id="PTHR32039">
    <property type="entry name" value="MAGNESIUM-CHELATASE SUBUNIT CHLI"/>
    <property type="match status" value="1"/>
</dbReference>
<dbReference type="Gene3D" id="3.30.230.10">
    <property type="match status" value="1"/>
</dbReference>
<dbReference type="GO" id="GO:0003677">
    <property type="term" value="F:DNA binding"/>
    <property type="evidence" value="ECO:0007669"/>
    <property type="project" value="InterPro"/>
</dbReference>
<dbReference type="EMBL" id="CP016268">
    <property type="protein sequence ID" value="ANO49970.1"/>
    <property type="molecule type" value="Genomic_DNA"/>
</dbReference>
<keyword evidence="2" id="KW-0547">Nucleotide-binding</keyword>
<comment type="similarity">
    <text evidence="1">Belongs to the Mg-chelatase subunits D/I family. ComM subfamily.</text>
</comment>
<dbReference type="Pfam" id="PF13541">
    <property type="entry name" value="ChlI"/>
    <property type="match status" value="1"/>
</dbReference>
<feature type="domain" description="AAA+ ATPase" evidence="4">
    <location>
        <begin position="209"/>
        <end position="391"/>
    </location>
</feature>
<dbReference type="PRINTS" id="PR01657">
    <property type="entry name" value="MCMFAMILY"/>
</dbReference>
<keyword evidence="3" id="KW-0067">ATP-binding</keyword>